<evidence type="ECO:0000256" key="2">
    <source>
        <dbReference type="ARBA" id="ARBA00022151"/>
    </source>
</evidence>
<dbReference type="Gene3D" id="3.30.420.110">
    <property type="entry name" value="MutS, connector domain"/>
    <property type="match status" value="1"/>
</dbReference>
<dbReference type="PIRSF" id="PIRSF037677">
    <property type="entry name" value="DNA_mis_repair_Msh6"/>
    <property type="match status" value="1"/>
</dbReference>
<evidence type="ECO:0000256" key="5">
    <source>
        <dbReference type="ARBA" id="ARBA00022840"/>
    </source>
</evidence>
<dbReference type="RefSeq" id="XP_013386718.1">
    <property type="nucleotide sequence ID" value="XM_013531264.1"/>
</dbReference>
<keyword evidence="7" id="KW-0234">DNA repair</keyword>
<dbReference type="Pfam" id="PF05188">
    <property type="entry name" value="MutS_II"/>
    <property type="match status" value="1"/>
</dbReference>
<dbReference type="FunFam" id="3.40.1170.10:FF:000004">
    <property type="entry name" value="DNA mismatch repair protein"/>
    <property type="match status" value="1"/>
</dbReference>
<dbReference type="PANTHER" id="PTHR11361:SF122">
    <property type="entry name" value="DNA MISMATCH REPAIR PROTEIN MSH3"/>
    <property type="match status" value="1"/>
</dbReference>
<dbReference type="GO" id="GO:0006298">
    <property type="term" value="P:mismatch repair"/>
    <property type="evidence" value="ECO:0007669"/>
    <property type="project" value="InterPro"/>
</dbReference>
<evidence type="ECO:0000313" key="12">
    <source>
        <dbReference type="RefSeq" id="XP_013386718.1"/>
    </source>
</evidence>
<dbReference type="Pfam" id="PF00488">
    <property type="entry name" value="MutS_V"/>
    <property type="match status" value="1"/>
</dbReference>
<dbReference type="GO" id="GO:0140664">
    <property type="term" value="F:ATP-dependent DNA damage sensor activity"/>
    <property type="evidence" value="ECO:0007669"/>
    <property type="project" value="InterPro"/>
</dbReference>
<dbReference type="STRING" id="7574.A0A1S3HKT7"/>
<dbReference type="GO" id="GO:0030983">
    <property type="term" value="F:mismatched DNA binding"/>
    <property type="evidence" value="ECO:0007669"/>
    <property type="project" value="InterPro"/>
</dbReference>
<evidence type="ECO:0000256" key="6">
    <source>
        <dbReference type="ARBA" id="ARBA00023125"/>
    </source>
</evidence>
<dbReference type="Pfam" id="PF01624">
    <property type="entry name" value="MutS_I"/>
    <property type="match status" value="1"/>
</dbReference>
<dbReference type="PROSITE" id="PS00486">
    <property type="entry name" value="DNA_MISMATCH_REPAIR_2"/>
    <property type="match status" value="1"/>
</dbReference>
<evidence type="ECO:0000256" key="7">
    <source>
        <dbReference type="ARBA" id="ARBA00023204"/>
    </source>
</evidence>
<keyword evidence="6" id="KW-0238">DNA-binding</keyword>
<dbReference type="InterPro" id="IPR036678">
    <property type="entry name" value="MutS_con_dom_sf"/>
</dbReference>
<dbReference type="InterPro" id="IPR000432">
    <property type="entry name" value="DNA_mismatch_repair_MutS_C"/>
</dbReference>
<dbReference type="InterPro" id="IPR045076">
    <property type="entry name" value="MutS"/>
</dbReference>
<proteinExistence type="inferred from homology"/>
<dbReference type="GO" id="GO:0006312">
    <property type="term" value="P:mitotic recombination"/>
    <property type="evidence" value="ECO:0007669"/>
    <property type="project" value="TreeGrafter"/>
</dbReference>
<dbReference type="GO" id="GO:0005634">
    <property type="term" value="C:nucleus"/>
    <property type="evidence" value="ECO:0007669"/>
    <property type="project" value="TreeGrafter"/>
</dbReference>
<evidence type="ECO:0000313" key="11">
    <source>
        <dbReference type="Proteomes" id="UP000085678"/>
    </source>
</evidence>
<dbReference type="InterPro" id="IPR007695">
    <property type="entry name" value="DNA_mismatch_repair_MutS-lik_N"/>
</dbReference>
<feature type="domain" description="DNA mismatch repair proteins mutS family" evidence="10">
    <location>
        <begin position="603"/>
        <end position="619"/>
    </location>
</feature>
<comment type="similarity">
    <text evidence="1">Belongs to the DNA mismatch repair MutS family. MSH3 subfamily.</text>
</comment>
<dbReference type="InterPro" id="IPR007860">
    <property type="entry name" value="DNA_mmatch_repair_MutS_con_dom"/>
</dbReference>
<dbReference type="Gene3D" id="3.40.1170.10">
    <property type="entry name" value="DNA repair protein MutS, domain I"/>
    <property type="match status" value="1"/>
</dbReference>
<keyword evidence="5" id="KW-0067">ATP-binding</keyword>
<feature type="compositionally biased region" description="Polar residues" evidence="9">
    <location>
        <begin position="78"/>
        <end position="90"/>
    </location>
</feature>
<feature type="compositionally biased region" description="Basic and acidic residues" evidence="9">
    <location>
        <begin position="114"/>
        <end position="129"/>
    </location>
</feature>
<feature type="region of interest" description="Disordered" evidence="9">
    <location>
        <begin position="163"/>
        <end position="185"/>
    </location>
</feature>
<dbReference type="OrthoDB" id="10252754at2759"/>
<keyword evidence="4" id="KW-0227">DNA damage</keyword>
<reference evidence="12" key="1">
    <citation type="submission" date="2025-08" db="UniProtKB">
        <authorList>
            <consortium name="RefSeq"/>
        </authorList>
    </citation>
    <scope>IDENTIFICATION</scope>
    <source>
        <tissue evidence="12">Gonads</tissue>
    </source>
</reference>
<feature type="compositionally biased region" description="Basic and acidic residues" evidence="9">
    <location>
        <begin position="45"/>
        <end position="55"/>
    </location>
</feature>
<gene>
    <name evidence="12" type="primary">LOC106156157</name>
</gene>
<dbReference type="SMART" id="SM00534">
    <property type="entry name" value="MUTSac"/>
    <property type="match status" value="1"/>
</dbReference>
<dbReference type="SUPFAM" id="SSF55271">
    <property type="entry name" value="DNA repair protein MutS, domain I"/>
    <property type="match status" value="1"/>
</dbReference>
<evidence type="ECO:0000256" key="9">
    <source>
        <dbReference type="SAM" id="MobiDB-lite"/>
    </source>
</evidence>
<dbReference type="GeneID" id="106156157"/>
<name>A0A1S3HKT7_LINAN</name>
<feature type="compositionally biased region" description="Basic and acidic residues" evidence="9">
    <location>
        <begin position="92"/>
        <end position="105"/>
    </location>
</feature>
<dbReference type="InterPro" id="IPR027417">
    <property type="entry name" value="P-loop_NTPase"/>
</dbReference>
<evidence type="ECO:0000259" key="10">
    <source>
        <dbReference type="PROSITE" id="PS00486"/>
    </source>
</evidence>
<evidence type="ECO:0000256" key="8">
    <source>
        <dbReference type="ARBA" id="ARBA00073774"/>
    </source>
</evidence>
<dbReference type="KEGG" id="lak:106156157"/>
<dbReference type="GO" id="GO:0005524">
    <property type="term" value="F:ATP binding"/>
    <property type="evidence" value="ECO:0007669"/>
    <property type="project" value="UniProtKB-KW"/>
</dbReference>
<protein>
    <recommendedName>
        <fullName evidence="2 8">DNA mismatch repair protein MSH3</fullName>
    </recommendedName>
    <alternativeName>
        <fullName evidence="2 8">DNA mismatch repair protein MSH3</fullName>
    </alternativeName>
</protein>
<organism evidence="11 12">
    <name type="scientific">Lingula anatina</name>
    <name type="common">Brachiopod</name>
    <name type="synonym">Lingula unguis</name>
    <dbReference type="NCBI Taxonomy" id="7574"/>
    <lineage>
        <taxon>Eukaryota</taxon>
        <taxon>Metazoa</taxon>
        <taxon>Spiralia</taxon>
        <taxon>Lophotrochozoa</taxon>
        <taxon>Brachiopoda</taxon>
        <taxon>Linguliformea</taxon>
        <taxon>Lingulata</taxon>
        <taxon>Lingulida</taxon>
        <taxon>Linguloidea</taxon>
        <taxon>Lingulidae</taxon>
        <taxon>Lingula</taxon>
    </lineage>
</organism>
<keyword evidence="11" id="KW-1185">Reference proteome</keyword>
<dbReference type="Gene3D" id="3.40.50.300">
    <property type="entry name" value="P-loop containing nucleotide triphosphate hydrolases"/>
    <property type="match status" value="1"/>
</dbReference>
<evidence type="ECO:0000256" key="4">
    <source>
        <dbReference type="ARBA" id="ARBA00022763"/>
    </source>
</evidence>
<keyword evidence="3" id="KW-0547">Nucleotide-binding</keyword>
<dbReference type="InterPro" id="IPR016151">
    <property type="entry name" value="DNA_mismatch_repair_MutS_N"/>
</dbReference>
<sequence length="762" mass="84165">MPKTPNLSKLRERDPSKKQVHSEGVGRKRLIHDVSTEKQNLPKRQKYDVSTRSDVDCETPVSSHTKNLEDVTPPRPVSTKTKSKLQNFSATKDWDTHTKQPKQRESNALTGVAEDTHPAQDDGYIKSDGEGTNALSFENSLNLVSSDGEGSQQSDKLTLQNTFKSGVKGGHGDRSKDGATVNQRSKSQYTPLELQFMEIKSKHPHTVLFVECGYKYRFFGDDAEIAAKELNIYCHMDHNFMTASIPTHRLFVHVRRLVAAGYKVGVVKQTETAALKAAGENKSAPFTRELSALYTKSTLIGEDVDPLCSAGTSGDISPNCYLLCLCEAQMKEEGSGNITLGCVAVQPSTGDIIYDSFTDNSSRTELETRLGVIQPVEILLPLACSQETKKLISHYTSSCVNDSDRCRVEHQKNDKFEYSRALQCVAEFYTSNGNKGNHPSECTAQFGEHYLAYRTAVGNLATLDCLFSLATVAKLAGYVRPTFVKDQAVIQIEEGRHPVVDLLLDGQDQYVPNGTKLDGSGERCMIITGPNMGGKSSYIRQVALISIMAQIGSYVPAKAATVGILDAVYTRMGASDAIYQHCSTFMLELQEASEIMSHATEQSLVILDELGRGTSTHDGVAIAYATLRYFVEEVKCLTLFVTHYPLLSTLETLLPGCVANYHMSFLLGNDTTSGEKKEEKDNSDTVTFLYHLVPGMAAKSYGLNVARLANVPDNVIQVATRKSHELERILEEKRIQKELFMKLIHGKEKNFPEIFKELGSKD</sequence>
<dbReference type="AlphaFoldDB" id="A0A1S3HKT7"/>
<dbReference type="InterPro" id="IPR017261">
    <property type="entry name" value="DNA_mismatch_repair_MutS/MSH"/>
</dbReference>
<dbReference type="PANTHER" id="PTHR11361">
    <property type="entry name" value="DNA MISMATCH REPAIR PROTEIN MUTS FAMILY MEMBER"/>
    <property type="match status" value="1"/>
</dbReference>
<accession>A0A1S3HKT7</accession>
<dbReference type="Proteomes" id="UP000085678">
    <property type="component" value="Unplaced"/>
</dbReference>
<feature type="region of interest" description="Disordered" evidence="9">
    <location>
        <begin position="1"/>
        <end position="131"/>
    </location>
</feature>
<evidence type="ECO:0000256" key="1">
    <source>
        <dbReference type="ARBA" id="ARBA00007094"/>
    </source>
</evidence>
<evidence type="ECO:0000256" key="3">
    <source>
        <dbReference type="ARBA" id="ARBA00022741"/>
    </source>
</evidence>
<dbReference type="SUPFAM" id="SSF52540">
    <property type="entry name" value="P-loop containing nucleoside triphosphate hydrolases"/>
    <property type="match status" value="1"/>
</dbReference>
<dbReference type="InParanoid" id="A0A1S3HKT7"/>
<feature type="compositionally biased region" description="Basic and acidic residues" evidence="9">
    <location>
        <begin position="9"/>
        <end position="36"/>
    </location>
</feature>